<evidence type="ECO:0000313" key="3">
    <source>
        <dbReference type="Proteomes" id="UP000193450"/>
    </source>
</evidence>
<feature type="domain" description="NAD(P)-binding" evidence="1">
    <location>
        <begin position="13"/>
        <end position="317"/>
    </location>
</feature>
<dbReference type="Gene3D" id="3.90.25.10">
    <property type="entry name" value="UDP-galactose 4-epimerase, domain 1"/>
    <property type="match status" value="1"/>
</dbReference>
<keyword evidence="3" id="KW-1185">Reference proteome</keyword>
<evidence type="ECO:0000313" key="2">
    <source>
        <dbReference type="EMBL" id="ARN73870.1"/>
    </source>
</evidence>
<protein>
    <submittedName>
        <fullName evidence="2">NAD-dependent epimerase</fullName>
    </submittedName>
</protein>
<proteinExistence type="predicted"/>
<dbReference type="PRINTS" id="PR01713">
    <property type="entry name" value="NUCEPIMERASE"/>
</dbReference>
<dbReference type="Proteomes" id="UP000193450">
    <property type="component" value="Chromosome"/>
</dbReference>
<dbReference type="KEGG" id="osg:BST96_06930"/>
<dbReference type="InterPro" id="IPR016040">
    <property type="entry name" value="NAD(P)-bd_dom"/>
</dbReference>
<organism evidence="2 3">
    <name type="scientific">Oceanicoccus sagamiensis</name>
    <dbReference type="NCBI Taxonomy" id="716816"/>
    <lineage>
        <taxon>Bacteria</taxon>
        <taxon>Pseudomonadati</taxon>
        <taxon>Pseudomonadota</taxon>
        <taxon>Gammaproteobacteria</taxon>
        <taxon>Cellvibrionales</taxon>
        <taxon>Spongiibacteraceae</taxon>
        <taxon>Oceanicoccus</taxon>
    </lineage>
</organism>
<gene>
    <name evidence="2" type="ORF">BST96_06930</name>
</gene>
<dbReference type="EMBL" id="CP019343">
    <property type="protein sequence ID" value="ARN73870.1"/>
    <property type="molecule type" value="Genomic_DNA"/>
</dbReference>
<dbReference type="InterPro" id="IPR036291">
    <property type="entry name" value="NAD(P)-bd_dom_sf"/>
</dbReference>
<dbReference type="PANTHER" id="PTHR43000">
    <property type="entry name" value="DTDP-D-GLUCOSE 4,6-DEHYDRATASE-RELATED"/>
    <property type="match status" value="1"/>
</dbReference>
<dbReference type="Pfam" id="PF16363">
    <property type="entry name" value="GDP_Man_Dehyd"/>
    <property type="match status" value="1"/>
</dbReference>
<name>A0A1X9N6Z4_9GAMM</name>
<dbReference type="Gene3D" id="3.40.50.720">
    <property type="entry name" value="NAD(P)-binding Rossmann-like Domain"/>
    <property type="match status" value="1"/>
</dbReference>
<evidence type="ECO:0000259" key="1">
    <source>
        <dbReference type="Pfam" id="PF16363"/>
    </source>
</evidence>
<accession>A0A1X9N6Z4</accession>
<dbReference type="STRING" id="716816.BST96_06930"/>
<reference evidence="2 3" key="1">
    <citation type="submission" date="2016-11" db="EMBL/GenBank/DDBJ databases">
        <title>Trade-off between light-utilization and light-protection in marine flavobacteria.</title>
        <authorList>
            <person name="Kumagai Y."/>
        </authorList>
    </citation>
    <scope>NUCLEOTIDE SEQUENCE [LARGE SCALE GENOMIC DNA]</scope>
    <source>
        <strain evidence="2 3">NBRC 107125</strain>
    </source>
</reference>
<dbReference type="RefSeq" id="WP_085757993.1">
    <property type="nucleotide sequence ID" value="NZ_CP019343.1"/>
</dbReference>
<dbReference type="AlphaFoldDB" id="A0A1X9N6Z4"/>
<sequence length="329" mass="37222">MSNMIDFSNKRVLIIGGLGFIGSNLAKRLVELGSHVKIVDSMLSQYGGNLANIAGFEDSIEVNFSDIRDAHSLAYLVRDIDIIYSMAGQTSHIESMRDPYTDLEINCTSQLTILECCRKFNPEVEIIYASTRQLYGRPQYLPVDEKHPIAPVDVNGINKYAGEMYYQLYHQVYGMKCTSLRLTNTYGPRQHLKDDKQGFVGIFVRLALQGQPITIFGDGKQRRDFNYVDDVVEAFLVSTGNKNLWGNAYNLGHTDKHSLTEFVELLSKHADFESDQIPFPDDRKAIDIGDYYADFSLFQSITGWAPKTSLEEGLEKTIAYFSKCGESYF</sequence>
<dbReference type="SUPFAM" id="SSF51735">
    <property type="entry name" value="NAD(P)-binding Rossmann-fold domains"/>
    <property type="match status" value="1"/>
</dbReference>
<dbReference type="OrthoDB" id="9795415at2"/>